<evidence type="ECO:0000256" key="3">
    <source>
        <dbReference type="ARBA" id="ARBA00022989"/>
    </source>
</evidence>
<reference evidence="11" key="1">
    <citation type="submission" date="2022-11" db="UniProtKB">
        <authorList>
            <consortium name="EnsemblMetazoa"/>
        </authorList>
    </citation>
    <scope>IDENTIFICATION</scope>
</reference>
<dbReference type="OrthoDB" id="10036964at2759"/>
<dbReference type="Pfam" id="PF00001">
    <property type="entry name" value="7tm_1"/>
    <property type="match status" value="1"/>
</dbReference>
<comment type="subcellular location">
    <subcellularLocation>
        <location evidence="1">Membrane</location>
        <topology evidence="1">Multi-pass membrane protein</topology>
    </subcellularLocation>
</comment>
<name>A0A913ZTZ0_PATMI</name>
<dbReference type="RefSeq" id="XP_038054541.1">
    <property type="nucleotide sequence ID" value="XM_038198613.1"/>
</dbReference>
<feature type="domain" description="G-protein coupled receptors family 1 profile" evidence="10">
    <location>
        <begin position="59"/>
        <end position="340"/>
    </location>
</feature>
<organism evidence="11 12">
    <name type="scientific">Patiria miniata</name>
    <name type="common">Bat star</name>
    <name type="synonym">Asterina miniata</name>
    <dbReference type="NCBI Taxonomy" id="46514"/>
    <lineage>
        <taxon>Eukaryota</taxon>
        <taxon>Metazoa</taxon>
        <taxon>Echinodermata</taxon>
        <taxon>Eleutherozoa</taxon>
        <taxon>Asterozoa</taxon>
        <taxon>Asteroidea</taxon>
        <taxon>Valvatacea</taxon>
        <taxon>Valvatida</taxon>
        <taxon>Asterinidae</taxon>
        <taxon>Patiria</taxon>
    </lineage>
</organism>
<dbReference type="InterPro" id="IPR000276">
    <property type="entry name" value="GPCR_Rhodpsn"/>
</dbReference>
<dbReference type="PANTHER" id="PTHR24243:SF208">
    <property type="entry name" value="PYROKININ-1 RECEPTOR"/>
    <property type="match status" value="1"/>
</dbReference>
<keyword evidence="7 8" id="KW-0807">Transducer</keyword>
<evidence type="ECO:0000256" key="5">
    <source>
        <dbReference type="ARBA" id="ARBA00023136"/>
    </source>
</evidence>
<feature type="transmembrane region" description="Helical" evidence="9">
    <location>
        <begin position="225"/>
        <end position="243"/>
    </location>
</feature>
<dbReference type="OMA" id="VETYICK"/>
<dbReference type="InterPro" id="IPR017452">
    <property type="entry name" value="GPCR_Rhodpsn_7TM"/>
</dbReference>
<sequence length="394" mass="44168">MELLPDELMNYTELNESLSNSHCLNLSNERAARGILFNAAGSALIVGIMPFLTALGLSSNFAFLYVVYSRPKMRTVTNAYLANLAVADISFLISATIPAIVQYNASKIVFDQLAIGVTGCIIVNYVILIFFYASVFMVFLVSLERYGAICRPFHQRVVMGRARTTKLIIGAWTIAVIFSSLVIPSLASLKITCVTWPEGEEFQSYPSQFGVCVPLEDWVNYVSNGFKMVPFFTAMFSSGYIYTKIVIQLNKKIPGLAHRRRYNKAMSRVLRSRKQIAVMLIATGVIFFLCQAPAQITTLARIITDNPDIKPLLDDGQRGIVQWVSRVLLFINSAVNPIVYNVTNSKYRKAFVETYICKQRKKVSLQTISIKSLYIPNGGSTEFYRNNNLELNTL</sequence>
<dbReference type="AlphaFoldDB" id="A0A913ZTZ0"/>
<evidence type="ECO:0000256" key="1">
    <source>
        <dbReference type="ARBA" id="ARBA00004141"/>
    </source>
</evidence>
<dbReference type="GO" id="GO:0005886">
    <property type="term" value="C:plasma membrane"/>
    <property type="evidence" value="ECO:0007669"/>
    <property type="project" value="TreeGrafter"/>
</dbReference>
<keyword evidence="2 8" id="KW-0812">Transmembrane</keyword>
<dbReference type="PROSITE" id="PS50262">
    <property type="entry name" value="G_PROTEIN_RECEP_F1_2"/>
    <property type="match status" value="1"/>
</dbReference>
<dbReference type="PANTHER" id="PTHR24243">
    <property type="entry name" value="G-PROTEIN COUPLED RECEPTOR"/>
    <property type="match status" value="1"/>
</dbReference>
<keyword evidence="6 8" id="KW-0675">Receptor</keyword>
<dbReference type="GeneID" id="119726770"/>
<evidence type="ECO:0000313" key="12">
    <source>
        <dbReference type="Proteomes" id="UP000887568"/>
    </source>
</evidence>
<evidence type="ECO:0000256" key="2">
    <source>
        <dbReference type="ARBA" id="ARBA00022692"/>
    </source>
</evidence>
<feature type="transmembrane region" description="Helical" evidence="9">
    <location>
        <begin position="80"/>
        <end position="101"/>
    </location>
</feature>
<dbReference type="CDD" id="cd00637">
    <property type="entry name" value="7tm_classA_rhodopsin-like"/>
    <property type="match status" value="1"/>
</dbReference>
<dbReference type="PRINTS" id="PR00237">
    <property type="entry name" value="GPCRRHODOPSN"/>
</dbReference>
<dbReference type="Gene3D" id="1.20.1070.10">
    <property type="entry name" value="Rhodopsin 7-helix transmembrane proteins"/>
    <property type="match status" value="1"/>
</dbReference>
<dbReference type="Proteomes" id="UP000887568">
    <property type="component" value="Unplaced"/>
</dbReference>
<feature type="transmembrane region" description="Helical" evidence="9">
    <location>
        <begin position="113"/>
        <end position="143"/>
    </location>
</feature>
<evidence type="ECO:0000256" key="8">
    <source>
        <dbReference type="RuleBase" id="RU000688"/>
    </source>
</evidence>
<feature type="transmembrane region" description="Helical" evidence="9">
    <location>
        <begin position="164"/>
        <end position="187"/>
    </location>
</feature>
<keyword evidence="4 8" id="KW-0297">G-protein coupled receptor</keyword>
<evidence type="ECO:0000256" key="6">
    <source>
        <dbReference type="ARBA" id="ARBA00023170"/>
    </source>
</evidence>
<accession>A0A913ZTZ0</accession>
<keyword evidence="12" id="KW-1185">Reference proteome</keyword>
<dbReference type="EnsemblMetazoa" id="XM_038198613.1">
    <property type="protein sequence ID" value="XP_038054541.1"/>
    <property type="gene ID" value="LOC119726770"/>
</dbReference>
<keyword evidence="5 9" id="KW-0472">Membrane</keyword>
<evidence type="ECO:0000313" key="11">
    <source>
        <dbReference type="EnsemblMetazoa" id="XP_038054541.1"/>
    </source>
</evidence>
<evidence type="ECO:0000256" key="9">
    <source>
        <dbReference type="SAM" id="Phobius"/>
    </source>
</evidence>
<proteinExistence type="inferred from homology"/>
<comment type="similarity">
    <text evidence="8">Belongs to the G-protein coupled receptor 1 family.</text>
</comment>
<protein>
    <recommendedName>
        <fullName evidence="10">G-protein coupled receptors family 1 profile domain-containing protein</fullName>
    </recommendedName>
</protein>
<dbReference type="GO" id="GO:0004930">
    <property type="term" value="F:G protein-coupled receptor activity"/>
    <property type="evidence" value="ECO:0007669"/>
    <property type="project" value="UniProtKB-KW"/>
</dbReference>
<feature type="transmembrane region" description="Helical" evidence="9">
    <location>
        <begin position="35"/>
        <end position="68"/>
    </location>
</feature>
<feature type="transmembrane region" description="Helical" evidence="9">
    <location>
        <begin position="323"/>
        <end position="342"/>
    </location>
</feature>
<dbReference type="SUPFAM" id="SSF81321">
    <property type="entry name" value="Family A G protein-coupled receptor-like"/>
    <property type="match status" value="1"/>
</dbReference>
<evidence type="ECO:0000256" key="4">
    <source>
        <dbReference type="ARBA" id="ARBA00023040"/>
    </source>
</evidence>
<keyword evidence="3 9" id="KW-1133">Transmembrane helix</keyword>
<dbReference type="PROSITE" id="PS00237">
    <property type="entry name" value="G_PROTEIN_RECEP_F1_1"/>
    <property type="match status" value="1"/>
</dbReference>
<evidence type="ECO:0000256" key="7">
    <source>
        <dbReference type="ARBA" id="ARBA00023224"/>
    </source>
</evidence>
<evidence type="ECO:0000259" key="10">
    <source>
        <dbReference type="PROSITE" id="PS50262"/>
    </source>
</evidence>
<feature type="transmembrane region" description="Helical" evidence="9">
    <location>
        <begin position="276"/>
        <end position="303"/>
    </location>
</feature>